<dbReference type="PANTHER" id="PTHR13634">
    <property type="entry name" value="RIBOSOME BIOGENESIS PROTEIN BRIX"/>
    <property type="match status" value="1"/>
</dbReference>
<dbReference type="InterPro" id="IPR007109">
    <property type="entry name" value="Brix"/>
</dbReference>
<dbReference type="GO" id="GO:0005730">
    <property type="term" value="C:nucleolus"/>
    <property type="evidence" value="ECO:0007669"/>
    <property type="project" value="UniProtKB-SubCell"/>
</dbReference>
<feature type="domain" description="Brix" evidence="6">
    <location>
        <begin position="84"/>
        <end position="273"/>
    </location>
</feature>
<feature type="region of interest" description="Disordered" evidence="5">
    <location>
        <begin position="21"/>
        <end position="46"/>
    </location>
</feature>
<evidence type="ECO:0000313" key="8">
    <source>
        <dbReference type="Proteomes" id="UP001281410"/>
    </source>
</evidence>
<dbReference type="AlphaFoldDB" id="A0AAE0A1S4"/>
<dbReference type="PANTHER" id="PTHR13634:SF0">
    <property type="entry name" value="RIBOSOME BIOGENESIS PROTEIN BRX1 HOMOLOG"/>
    <property type="match status" value="1"/>
</dbReference>
<name>A0AAE0A1S4_9ROSI</name>
<evidence type="ECO:0000259" key="6">
    <source>
        <dbReference type="PROSITE" id="PS50833"/>
    </source>
</evidence>
<reference evidence="7" key="1">
    <citation type="journal article" date="2023" name="Plant J.">
        <title>Genome sequences and population genomics provide insights into the demographic history, inbreeding, and mutation load of two 'living fossil' tree species of Dipteronia.</title>
        <authorList>
            <person name="Feng Y."/>
            <person name="Comes H.P."/>
            <person name="Chen J."/>
            <person name="Zhu S."/>
            <person name="Lu R."/>
            <person name="Zhang X."/>
            <person name="Li P."/>
            <person name="Qiu J."/>
            <person name="Olsen K.M."/>
            <person name="Qiu Y."/>
        </authorList>
    </citation>
    <scope>NUCLEOTIDE SEQUENCE</scope>
    <source>
        <strain evidence="7">NBL</strain>
    </source>
</reference>
<evidence type="ECO:0000256" key="2">
    <source>
        <dbReference type="ARBA" id="ARBA00006369"/>
    </source>
</evidence>
<feature type="compositionally biased region" description="Polar residues" evidence="5">
    <location>
        <begin position="21"/>
        <end position="34"/>
    </location>
</feature>
<dbReference type="SMART" id="SM00879">
    <property type="entry name" value="Brix"/>
    <property type="match status" value="1"/>
</dbReference>
<dbReference type="PROSITE" id="PS50833">
    <property type="entry name" value="BRIX"/>
    <property type="match status" value="1"/>
</dbReference>
<keyword evidence="8" id="KW-1185">Reference proteome</keyword>
<dbReference type="GO" id="GO:0000027">
    <property type="term" value="P:ribosomal large subunit assembly"/>
    <property type="evidence" value="ECO:0007669"/>
    <property type="project" value="TreeGrafter"/>
</dbReference>
<gene>
    <name evidence="7" type="ORF">Dsin_022453</name>
</gene>
<evidence type="ECO:0000256" key="3">
    <source>
        <dbReference type="ARBA" id="ARBA00022517"/>
    </source>
</evidence>
<keyword evidence="4" id="KW-0539">Nucleus</keyword>
<comment type="caution">
    <text evidence="7">The sequence shown here is derived from an EMBL/GenBank/DDBJ whole genome shotgun (WGS) entry which is preliminary data.</text>
</comment>
<sequence>MTSSLPSNFINTKETINLSTYTTTMTPNASQGRENTAKPKLSNPQTKTTTTAFKSDLNELFWGWKDKTEVKETESSPAVFTNKEKVLVTCSSRINYRYRHLMLNVVSLLPHCKKDNKVESKSSKGATLNELVELKSCSSCLFFEEFAFRYSISSLHTMEELKLTGNHLRGSRSLLYFSSNFDNDAHWKLVKEMITQIFGIPKEHRKSKPYLDHVFNFSVVDGHIWFRNYQIRALEKRQKAGKYAKKVKAKKRRKMHELSNPLDPNEFADMWKE</sequence>
<dbReference type="GO" id="GO:0006364">
    <property type="term" value="P:rRNA processing"/>
    <property type="evidence" value="ECO:0007669"/>
    <property type="project" value="InterPro"/>
</dbReference>
<evidence type="ECO:0000256" key="4">
    <source>
        <dbReference type="ARBA" id="ARBA00023242"/>
    </source>
</evidence>
<dbReference type="SUPFAM" id="SSF52954">
    <property type="entry name" value="Class II aaRS ABD-related"/>
    <property type="match status" value="1"/>
</dbReference>
<evidence type="ECO:0000256" key="5">
    <source>
        <dbReference type="SAM" id="MobiDB-lite"/>
    </source>
</evidence>
<evidence type="ECO:0000313" key="7">
    <source>
        <dbReference type="EMBL" id="KAK3199038.1"/>
    </source>
</evidence>
<dbReference type="GO" id="GO:0019843">
    <property type="term" value="F:rRNA binding"/>
    <property type="evidence" value="ECO:0007669"/>
    <property type="project" value="InterPro"/>
</dbReference>
<dbReference type="InterPro" id="IPR026532">
    <property type="entry name" value="BRX1"/>
</dbReference>
<keyword evidence="3" id="KW-0690">Ribosome biogenesis</keyword>
<accession>A0AAE0A1S4</accession>
<dbReference type="Pfam" id="PF04427">
    <property type="entry name" value="Brix"/>
    <property type="match status" value="1"/>
</dbReference>
<comment type="similarity">
    <text evidence="2">Belongs to the BRX1 family.</text>
</comment>
<evidence type="ECO:0000256" key="1">
    <source>
        <dbReference type="ARBA" id="ARBA00004604"/>
    </source>
</evidence>
<comment type="subcellular location">
    <subcellularLocation>
        <location evidence="1">Nucleus</location>
        <location evidence="1">Nucleolus</location>
    </subcellularLocation>
</comment>
<organism evidence="7 8">
    <name type="scientific">Dipteronia sinensis</name>
    <dbReference type="NCBI Taxonomy" id="43782"/>
    <lineage>
        <taxon>Eukaryota</taxon>
        <taxon>Viridiplantae</taxon>
        <taxon>Streptophyta</taxon>
        <taxon>Embryophyta</taxon>
        <taxon>Tracheophyta</taxon>
        <taxon>Spermatophyta</taxon>
        <taxon>Magnoliopsida</taxon>
        <taxon>eudicotyledons</taxon>
        <taxon>Gunneridae</taxon>
        <taxon>Pentapetalae</taxon>
        <taxon>rosids</taxon>
        <taxon>malvids</taxon>
        <taxon>Sapindales</taxon>
        <taxon>Sapindaceae</taxon>
        <taxon>Hippocastanoideae</taxon>
        <taxon>Acereae</taxon>
        <taxon>Dipteronia</taxon>
    </lineage>
</organism>
<dbReference type="Proteomes" id="UP001281410">
    <property type="component" value="Unassembled WGS sequence"/>
</dbReference>
<protein>
    <recommendedName>
        <fullName evidence="6">Brix domain-containing protein</fullName>
    </recommendedName>
</protein>
<dbReference type="EMBL" id="JANJYJ010000007">
    <property type="protein sequence ID" value="KAK3199038.1"/>
    <property type="molecule type" value="Genomic_DNA"/>
</dbReference>
<proteinExistence type="inferred from homology"/>